<evidence type="ECO:0000313" key="4">
    <source>
        <dbReference type="Proteomes" id="UP000507222"/>
    </source>
</evidence>
<evidence type="ECO:0000313" key="2">
    <source>
        <dbReference type="EMBL" id="CAB4290291.1"/>
    </source>
</evidence>
<feature type="region of interest" description="Disordered" evidence="1">
    <location>
        <begin position="126"/>
        <end position="146"/>
    </location>
</feature>
<evidence type="ECO:0000313" key="3">
    <source>
        <dbReference type="EMBL" id="CAB4320623.1"/>
    </source>
</evidence>
<gene>
    <name evidence="2" type="ORF">CURHAP_LOCUS50224</name>
    <name evidence="3" type="ORF">ORAREDHAP_LOCUS49510</name>
</gene>
<evidence type="ECO:0008006" key="6">
    <source>
        <dbReference type="Google" id="ProtNLM"/>
    </source>
</evidence>
<reference evidence="5" key="1">
    <citation type="journal article" date="2020" name="Genome Biol.">
        <title>Gamete binning: chromosome-level and haplotype-resolved genome assembly enabled by high-throughput single-cell sequencing of gamete genomes.</title>
        <authorList>
            <person name="Campoy J.A."/>
            <person name="Sun H."/>
            <person name="Goel M."/>
            <person name="Jiao W.-B."/>
            <person name="Folz-Donahue K."/>
            <person name="Wang N."/>
            <person name="Rubio M."/>
            <person name="Liu C."/>
            <person name="Kukat C."/>
            <person name="Ruiz D."/>
            <person name="Huettel B."/>
            <person name="Schneeberger K."/>
        </authorList>
    </citation>
    <scope>NUCLEOTIDE SEQUENCE [LARGE SCALE GENOMIC DNA]</scope>
    <source>
        <strain evidence="5">cv. Rojo Pasion</strain>
    </source>
</reference>
<dbReference type="EMBL" id="CAEKDK010000008">
    <property type="protein sequence ID" value="CAB4290291.1"/>
    <property type="molecule type" value="Genomic_DNA"/>
</dbReference>
<keyword evidence="5" id="KW-1185">Reference proteome</keyword>
<feature type="compositionally biased region" description="Basic and acidic residues" evidence="1">
    <location>
        <begin position="135"/>
        <end position="146"/>
    </location>
</feature>
<dbReference type="Proteomes" id="UP000507222">
    <property type="component" value="Unassembled WGS sequence"/>
</dbReference>
<dbReference type="AlphaFoldDB" id="A0A6J5VQR6"/>
<dbReference type="InterPro" id="IPR025322">
    <property type="entry name" value="PADRE_dom"/>
</dbReference>
<evidence type="ECO:0000313" key="5">
    <source>
        <dbReference type="Proteomes" id="UP000507245"/>
    </source>
</evidence>
<accession>A0A6J5VQR6</accession>
<sequence length="146" mass="15779">MGNICASSQFISEGAKLIRPSTTKIVQLDGGLQELRRPVVSSHILSQNPNCFLCTSESMYVGSCAPQVPKDEELQLGQIYFLMPLSQSKSPLSLQDLCSLAIKASAALANHSEAAHLVSSKRSPTGVDMVGMMSSKERRGNQRIEL</sequence>
<evidence type="ECO:0000256" key="1">
    <source>
        <dbReference type="SAM" id="MobiDB-lite"/>
    </source>
</evidence>
<dbReference type="OrthoDB" id="1919386at2759"/>
<name>A0A6J5VQR6_PRUAR</name>
<dbReference type="Proteomes" id="UP000507245">
    <property type="component" value="Unassembled WGS sequence"/>
</dbReference>
<dbReference type="PANTHER" id="PTHR33052">
    <property type="entry name" value="DUF4228 DOMAIN PROTEIN-RELATED"/>
    <property type="match status" value="1"/>
</dbReference>
<proteinExistence type="predicted"/>
<dbReference type="Pfam" id="PF14009">
    <property type="entry name" value="PADRE"/>
    <property type="match status" value="1"/>
</dbReference>
<protein>
    <recommendedName>
        <fullName evidence="6">DUF4228 domain-containing protein</fullName>
    </recommendedName>
</protein>
<dbReference type="EMBL" id="CAEKKB010000008">
    <property type="protein sequence ID" value="CAB4320623.1"/>
    <property type="molecule type" value="Genomic_DNA"/>
</dbReference>
<reference evidence="2 4" key="2">
    <citation type="submission" date="2020-05" db="EMBL/GenBank/DDBJ databases">
        <authorList>
            <person name="Campoy J."/>
            <person name="Schneeberger K."/>
            <person name="Spophaly S."/>
        </authorList>
    </citation>
    <scope>NUCLEOTIDE SEQUENCE [LARGE SCALE GENOMIC DNA]</scope>
    <source>
        <strain evidence="2">PruArmRojPasFocal</strain>
    </source>
</reference>
<organism evidence="2 4">
    <name type="scientific">Prunus armeniaca</name>
    <name type="common">Apricot</name>
    <name type="synonym">Armeniaca vulgaris</name>
    <dbReference type="NCBI Taxonomy" id="36596"/>
    <lineage>
        <taxon>Eukaryota</taxon>
        <taxon>Viridiplantae</taxon>
        <taxon>Streptophyta</taxon>
        <taxon>Embryophyta</taxon>
        <taxon>Tracheophyta</taxon>
        <taxon>Spermatophyta</taxon>
        <taxon>Magnoliopsida</taxon>
        <taxon>eudicotyledons</taxon>
        <taxon>Gunneridae</taxon>
        <taxon>Pentapetalae</taxon>
        <taxon>rosids</taxon>
        <taxon>fabids</taxon>
        <taxon>Rosales</taxon>
        <taxon>Rosaceae</taxon>
        <taxon>Amygdaloideae</taxon>
        <taxon>Amygdaleae</taxon>
        <taxon>Prunus</taxon>
    </lineage>
</organism>